<proteinExistence type="predicted"/>
<reference evidence="2" key="1">
    <citation type="submission" date="2023-03" db="EMBL/GenBank/DDBJ databases">
        <title>Massive genome expansion in bonnet fungi (Mycena s.s.) driven by repeated elements and novel gene families across ecological guilds.</title>
        <authorList>
            <consortium name="Lawrence Berkeley National Laboratory"/>
            <person name="Harder C.B."/>
            <person name="Miyauchi S."/>
            <person name="Viragh M."/>
            <person name="Kuo A."/>
            <person name="Thoen E."/>
            <person name="Andreopoulos B."/>
            <person name="Lu D."/>
            <person name="Skrede I."/>
            <person name="Drula E."/>
            <person name="Henrissat B."/>
            <person name="Morin E."/>
            <person name="Kohler A."/>
            <person name="Barry K."/>
            <person name="LaButti K."/>
            <person name="Morin E."/>
            <person name="Salamov A."/>
            <person name="Lipzen A."/>
            <person name="Mereny Z."/>
            <person name="Hegedus B."/>
            <person name="Baldrian P."/>
            <person name="Stursova M."/>
            <person name="Weitz H."/>
            <person name="Taylor A."/>
            <person name="Grigoriev I.V."/>
            <person name="Nagy L.G."/>
            <person name="Martin F."/>
            <person name="Kauserud H."/>
        </authorList>
    </citation>
    <scope>NUCLEOTIDE SEQUENCE</scope>
    <source>
        <strain evidence="2">CBHHK182m</strain>
    </source>
</reference>
<accession>A0AAD7JCA3</accession>
<evidence type="ECO:0000313" key="3">
    <source>
        <dbReference type="Proteomes" id="UP001215598"/>
    </source>
</evidence>
<name>A0AAD7JCA3_9AGAR</name>
<organism evidence="2 3">
    <name type="scientific">Mycena metata</name>
    <dbReference type="NCBI Taxonomy" id="1033252"/>
    <lineage>
        <taxon>Eukaryota</taxon>
        <taxon>Fungi</taxon>
        <taxon>Dikarya</taxon>
        <taxon>Basidiomycota</taxon>
        <taxon>Agaricomycotina</taxon>
        <taxon>Agaricomycetes</taxon>
        <taxon>Agaricomycetidae</taxon>
        <taxon>Agaricales</taxon>
        <taxon>Marasmiineae</taxon>
        <taxon>Mycenaceae</taxon>
        <taxon>Mycena</taxon>
    </lineage>
</organism>
<feature type="region of interest" description="Disordered" evidence="1">
    <location>
        <begin position="40"/>
        <end position="60"/>
    </location>
</feature>
<dbReference type="EMBL" id="JARKIB010000035">
    <property type="protein sequence ID" value="KAJ7761367.1"/>
    <property type="molecule type" value="Genomic_DNA"/>
</dbReference>
<evidence type="ECO:0000313" key="2">
    <source>
        <dbReference type="EMBL" id="KAJ7761367.1"/>
    </source>
</evidence>
<dbReference type="AlphaFoldDB" id="A0AAD7JCA3"/>
<keyword evidence="3" id="KW-1185">Reference proteome</keyword>
<dbReference type="Proteomes" id="UP001215598">
    <property type="component" value="Unassembled WGS sequence"/>
</dbReference>
<gene>
    <name evidence="2" type="ORF">B0H16DRAFT_1456114</name>
</gene>
<evidence type="ECO:0000256" key="1">
    <source>
        <dbReference type="SAM" id="MobiDB-lite"/>
    </source>
</evidence>
<comment type="caution">
    <text evidence="2">The sequence shown here is derived from an EMBL/GenBank/DDBJ whole genome shotgun (WGS) entry which is preliminary data.</text>
</comment>
<sequence length="387" mass="43224">MFDSTLARNAYKGVLNEGAVKPGHWSAGWKDEDAVSESLNPGEVFHRQSRRSRPRGYDTPGRILSGRTRNYFWPQTSGTTDTVRALSTPSVLIFHFCWYLAPCHELGAETSKGDINLLRPKICTRRNLLNRSRTKLRRAHPDVRWKDSSGIRVRIHASLAFLQTLIRFDTHASGLLTMLRSGQRGTAFIHSLDFFPRNLQRPQITPFWSQFQFVRMGLRLSLKLSQSRKSGEEKHTINSEHVGSSSQQRLRISGVGGGGGGAATTNRTLRVIGTDKWSSLTFAPAAKWSSSESESLNLKKMIPMNIPCSLVALMRIFGTPYSMTRMARVQRPSEVVPTRPRSQHRIGSSKGGGVRWRVRNTTSWGEDISAAIIIPDLVIILGTSNSA</sequence>
<protein>
    <submittedName>
        <fullName evidence="2">Uncharacterized protein</fullName>
    </submittedName>
</protein>